<accession>F4BVV5</accession>
<organism evidence="1 2">
    <name type="scientific">Methanothrix soehngenii (strain ATCC 5969 / DSM 3671 / JCM 10134 / NBRC 103675 / OCM 69 / GP-6)</name>
    <name type="common">Methanosaeta concilii</name>
    <dbReference type="NCBI Taxonomy" id="990316"/>
    <lineage>
        <taxon>Archaea</taxon>
        <taxon>Methanobacteriati</taxon>
        <taxon>Methanobacteriota</taxon>
        <taxon>Stenosarchaea group</taxon>
        <taxon>Methanomicrobia</taxon>
        <taxon>Methanotrichales</taxon>
        <taxon>Methanotrichaceae</taxon>
        <taxon>Methanothrix</taxon>
    </lineage>
</organism>
<evidence type="ECO:0000313" key="1">
    <source>
        <dbReference type="EMBL" id="AEB67215.1"/>
    </source>
</evidence>
<dbReference type="EMBL" id="CP002565">
    <property type="protein sequence ID" value="AEB67215.1"/>
    <property type="molecule type" value="Genomic_DNA"/>
</dbReference>
<dbReference type="HOGENOM" id="CLU_146461_0_0_2"/>
<dbReference type="Proteomes" id="UP000007807">
    <property type="component" value="Chromosome"/>
</dbReference>
<protein>
    <submittedName>
        <fullName evidence="1">Uncharacterized protein</fullName>
    </submittedName>
</protein>
<dbReference type="AlphaFoldDB" id="F4BVV5"/>
<dbReference type="KEGG" id="mcj:MCON_0351"/>
<dbReference type="InParanoid" id="F4BVV5"/>
<dbReference type="OrthoDB" id="116284at2157"/>
<evidence type="ECO:0000313" key="2">
    <source>
        <dbReference type="Proteomes" id="UP000007807"/>
    </source>
</evidence>
<keyword evidence="2" id="KW-1185">Reference proteome</keyword>
<name>F4BVV5_METSG</name>
<sequence length="139" mass="15313">MRSMQRIWLIFLIILITGICTAQVPDLVGNWTGSATAYFVGDGAYDLVEDDRVTLIVVEQTDRLITGNITYMHEGEEIVEAFAGAIGADNKTFYIAESKGYGFGTIISDDEIEMSYLEQGKPAIASIDKFHRIKASSAH</sequence>
<gene>
    <name evidence="1" type="ordered locus">MCON_0351</name>
</gene>
<proteinExistence type="predicted"/>
<reference evidence="1 2" key="1">
    <citation type="journal article" date="2011" name="J. Bacteriol.">
        <title>Complete genome sequence of Methanosaeta concilii, a specialist in aceticlastic methanogenesis.</title>
        <authorList>
            <person name="Barber R.D."/>
            <person name="Zhang L."/>
            <person name="Harnack M."/>
            <person name="Olson M.V."/>
            <person name="Kaul R."/>
            <person name="Ingram-Smith C."/>
            <person name="Smith K.S."/>
        </authorList>
    </citation>
    <scope>NUCLEOTIDE SEQUENCE [LARGE SCALE GENOMIC DNA]</scope>
    <source>
        <strain evidence="2">ATCC 5969 / DSM 3671 / JCM 10134 / NBRC 103675 / OCM 69 / GP-6</strain>
    </source>
</reference>